<name>A0AAN7UKA5_9MYCE</name>
<reference evidence="1 2" key="1">
    <citation type="submission" date="2023-11" db="EMBL/GenBank/DDBJ databases">
        <title>Dfirmibasis_genome.</title>
        <authorList>
            <person name="Edelbroek B."/>
            <person name="Kjellin J."/>
            <person name="Jerlstrom-Hultqvist J."/>
            <person name="Soderbom F."/>
        </authorList>
    </citation>
    <scope>NUCLEOTIDE SEQUENCE [LARGE SCALE GENOMIC DNA]</scope>
    <source>
        <strain evidence="1 2">TNS-C-14</strain>
    </source>
</reference>
<protein>
    <submittedName>
        <fullName evidence="1">Uncharacterized protein</fullName>
    </submittedName>
</protein>
<dbReference type="Proteomes" id="UP001344447">
    <property type="component" value="Unassembled WGS sequence"/>
</dbReference>
<organism evidence="1 2">
    <name type="scientific">Dictyostelium firmibasis</name>
    <dbReference type="NCBI Taxonomy" id="79012"/>
    <lineage>
        <taxon>Eukaryota</taxon>
        <taxon>Amoebozoa</taxon>
        <taxon>Evosea</taxon>
        <taxon>Eumycetozoa</taxon>
        <taxon>Dictyostelia</taxon>
        <taxon>Dictyosteliales</taxon>
        <taxon>Dictyosteliaceae</taxon>
        <taxon>Dictyostelium</taxon>
    </lineage>
</organism>
<keyword evidence="2" id="KW-1185">Reference proteome</keyword>
<gene>
    <name evidence="1" type="ORF">RB653_004991</name>
</gene>
<evidence type="ECO:0000313" key="1">
    <source>
        <dbReference type="EMBL" id="KAK5583398.1"/>
    </source>
</evidence>
<sequence>MAIDLEDLKSLKFLFALFNTNRLSHSINLFSQCLQYIFEGNVINTFLTKFSKEAEEILSFLLDNTQITESQIIQNIIKTSNIKLLIFFTSPKYNFSLEKLYPELLFKAIKFSTSISFIKYIYYDLKCSIQVSPSSTVVLIVNSRADNSDLFEIIKFVNESIIKLRPLDFQFESLLILRCLDNADLLKICKYLLGEDGCTLGHKINLLSSFSLIISTLLNHSKLEIVEYILSIYPTIYRDSKLKNGFPDLFLYNYWENTKDDEVIRYLFSKNQGKIPNIDHVAMIKANNIQLYKMTTHYRHLPSKGNVFSSISIGHLGMSLFLINDYIDRTAIIGIPSEVISFLLACMRKSIESRVLKLTQTILSMINFQLSKETSPQSALSNIQIQSLLENSINSKDFQIFKFIVDTFNLKNSEINFKKNKMTKSMSIYLN</sequence>
<dbReference type="AlphaFoldDB" id="A0AAN7UKA5"/>
<comment type="caution">
    <text evidence="1">The sequence shown here is derived from an EMBL/GenBank/DDBJ whole genome shotgun (WGS) entry which is preliminary data.</text>
</comment>
<accession>A0AAN7UKA5</accession>
<evidence type="ECO:0000313" key="2">
    <source>
        <dbReference type="Proteomes" id="UP001344447"/>
    </source>
</evidence>
<proteinExistence type="predicted"/>
<dbReference type="EMBL" id="JAVFKY010000001">
    <property type="protein sequence ID" value="KAK5583398.1"/>
    <property type="molecule type" value="Genomic_DNA"/>
</dbReference>